<dbReference type="InterPro" id="IPR043137">
    <property type="entry name" value="GGT_ssub_C"/>
</dbReference>
<dbReference type="Gene3D" id="1.10.246.130">
    <property type="match status" value="1"/>
</dbReference>
<protein>
    <submittedName>
        <fullName evidence="5">Gamma-glutamyltranspeptidase</fullName>
    </submittedName>
</protein>
<evidence type="ECO:0000256" key="1">
    <source>
        <dbReference type="ARBA" id="ARBA00009381"/>
    </source>
</evidence>
<dbReference type="PRINTS" id="PR01210">
    <property type="entry name" value="GGTRANSPTASE"/>
</dbReference>
<dbReference type="EMBL" id="CCAZ020000002">
    <property type="protein sequence ID" value="CEG10112.1"/>
    <property type="molecule type" value="Genomic_DNA"/>
</dbReference>
<comment type="caution">
    <text evidence="5">The sequence shown here is derived from an EMBL/GenBank/DDBJ whole genome shotgun (WGS) entry which is preliminary data.</text>
</comment>
<dbReference type="Proteomes" id="UP000035762">
    <property type="component" value="Unassembled WGS sequence"/>
</dbReference>
<dbReference type="PROSITE" id="PS00462">
    <property type="entry name" value="G_GLU_TRANSPEPTIDASE"/>
    <property type="match status" value="1"/>
</dbReference>
<evidence type="ECO:0000313" key="6">
    <source>
        <dbReference type="Proteomes" id="UP000035762"/>
    </source>
</evidence>
<organism evidence="5 6">
    <name type="scientific">Afipia felis</name>
    <name type="common">Cat scratch disease bacillus</name>
    <dbReference type="NCBI Taxonomy" id="1035"/>
    <lineage>
        <taxon>Bacteria</taxon>
        <taxon>Pseudomonadati</taxon>
        <taxon>Pseudomonadota</taxon>
        <taxon>Alphaproteobacteria</taxon>
        <taxon>Hyphomicrobiales</taxon>
        <taxon>Nitrobacteraceae</taxon>
        <taxon>Afipia</taxon>
    </lineage>
</organism>
<evidence type="ECO:0000256" key="2">
    <source>
        <dbReference type="ARBA" id="ARBA00022679"/>
    </source>
</evidence>
<proteinExistence type="inferred from homology"/>
<sequence length="300" mass="31680">MRGTYRGYDIVSMPLPSSGGTVLIETLNILEGFDMHGMGAQTPASLHVLIEAMKRAYADRARYLGDPAFSKAPLTRLLSKDYATKLRADISLDTSTPVKAAAAAQPHEGTDTTHFSVVDAQGNAVSNTYTLNFSYGVGLIAEGTGVLLNNELDDFTAAPGASNAYGLVGYEANLPGPGKRPLSSMTPTIVLKDGKPVLVTGSPGGSRIISTTLQVIVNALDYRMNIAQAVSVPRLHHQWMPDEVRIEHGFPQATRDALRAMGHTLVTPMGQTSANSIAATKGGWLGAADPRTRGAEAAGY</sequence>
<keyword evidence="2" id="KW-0808">Transferase</keyword>
<dbReference type="AlphaFoldDB" id="A0A090MUR2"/>
<dbReference type="PANTHER" id="PTHR43199:SF1">
    <property type="entry name" value="GLUTATHIONE HYDROLASE PROENZYME"/>
    <property type="match status" value="1"/>
</dbReference>
<dbReference type="SUPFAM" id="SSF56235">
    <property type="entry name" value="N-terminal nucleophile aminohydrolases (Ntn hydrolases)"/>
    <property type="match status" value="1"/>
</dbReference>
<evidence type="ECO:0000256" key="3">
    <source>
        <dbReference type="ARBA" id="ARBA00022801"/>
    </source>
</evidence>
<dbReference type="STRING" id="1035.BN961_03547"/>
<keyword evidence="3" id="KW-0378">Hydrolase</keyword>
<name>A0A090MUR2_AFIFE</name>
<dbReference type="Gene3D" id="3.60.20.40">
    <property type="match status" value="1"/>
</dbReference>
<gene>
    <name evidence="5" type="primary">ggt</name>
    <name evidence="5" type="ORF">BN961_03547</name>
</gene>
<dbReference type="InterPro" id="IPR051792">
    <property type="entry name" value="GGT_bact"/>
</dbReference>
<evidence type="ECO:0000313" key="5">
    <source>
        <dbReference type="EMBL" id="CEG10112.1"/>
    </source>
</evidence>
<dbReference type="InterPro" id="IPR055262">
    <property type="entry name" value="GGT_CS"/>
</dbReference>
<dbReference type="InterPro" id="IPR043138">
    <property type="entry name" value="GGT_lsub"/>
</dbReference>
<comment type="similarity">
    <text evidence="1">Belongs to the gamma-glutamyltransferase family.</text>
</comment>
<keyword evidence="4" id="KW-0865">Zymogen</keyword>
<reference evidence="5 6" key="1">
    <citation type="journal article" date="2014" name="Genome Announc.">
        <title>Genome Sequence of Afipia felis Strain 76713, Isolated in Hospital Water Using an Amoeba Co-Culture Procedure.</title>
        <authorList>
            <person name="Benamar S."/>
            <person name="La Scola B."/>
            <person name="Croce O."/>
        </authorList>
    </citation>
    <scope>NUCLEOTIDE SEQUENCE [LARGE SCALE GENOMIC DNA]</scope>
    <source>
        <strain evidence="5 6">76713</strain>
    </source>
</reference>
<dbReference type="GO" id="GO:0016787">
    <property type="term" value="F:hydrolase activity"/>
    <property type="evidence" value="ECO:0007669"/>
    <property type="project" value="UniProtKB-KW"/>
</dbReference>
<dbReference type="GO" id="GO:0016740">
    <property type="term" value="F:transferase activity"/>
    <property type="evidence" value="ECO:0007669"/>
    <property type="project" value="UniProtKB-KW"/>
</dbReference>
<accession>A0A090MUR2</accession>
<dbReference type="PANTHER" id="PTHR43199">
    <property type="entry name" value="GLUTATHIONE HYDROLASE"/>
    <property type="match status" value="1"/>
</dbReference>
<dbReference type="Pfam" id="PF01019">
    <property type="entry name" value="G_glu_transpept"/>
    <property type="match status" value="1"/>
</dbReference>
<dbReference type="InterPro" id="IPR029055">
    <property type="entry name" value="Ntn_hydrolases_N"/>
</dbReference>
<keyword evidence="6" id="KW-1185">Reference proteome</keyword>
<evidence type="ECO:0000256" key="4">
    <source>
        <dbReference type="ARBA" id="ARBA00023145"/>
    </source>
</evidence>